<dbReference type="RefSeq" id="WP_134059146.1">
    <property type="nucleotide sequence ID" value="NZ_SOEF01000015.1"/>
</dbReference>
<dbReference type="Proteomes" id="UP000295472">
    <property type="component" value="Unassembled WGS sequence"/>
</dbReference>
<reference evidence="2 3" key="1">
    <citation type="submission" date="2019-03" db="EMBL/GenBank/DDBJ databases">
        <title>Subsurface microbial communities from deep shales in Ohio and West Virginia, USA.</title>
        <authorList>
            <person name="Wrighton K."/>
        </authorList>
    </citation>
    <scope>NUCLEOTIDE SEQUENCE [LARGE SCALE GENOMIC DNA]</scope>
    <source>
        <strain evidence="2 3">DSMZ 11287</strain>
    </source>
</reference>
<dbReference type="Gene3D" id="3.30.2210.10">
    <property type="entry name" value="Integron cassette protein superfamily"/>
    <property type="match status" value="1"/>
</dbReference>
<dbReference type="GeneID" id="57012731"/>
<dbReference type="AlphaFoldDB" id="A0A4R8GH87"/>
<dbReference type="InterPro" id="IPR048473">
    <property type="entry name" value="M1E1E6-like"/>
</dbReference>
<organism evidence="2 3">
    <name type="scientific">Halanaerobium congolense</name>
    <dbReference type="NCBI Taxonomy" id="54121"/>
    <lineage>
        <taxon>Bacteria</taxon>
        <taxon>Bacillati</taxon>
        <taxon>Bacillota</taxon>
        <taxon>Clostridia</taxon>
        <taxon>Halanaerobiales</taxon>
        <taxon>Halanaerobiaceae</taxon>
        <taxon>Halanaerobium</taxon>
    </lineage>
</organism>
<gene>
    <name evidence="2" type="ORF">C7954_1157</name>
</gene>
<feature type="domain" description="Integron cassette protein" evidence="1">
    <location>
        <begin position="224"/>
        <end position="319"/>
    </location>
</feature>
<dbReference type="InterPro" id="IPR048474">
    <property type="entry name" value="M1E1E6-like_sf"/>
</dbReference>
<dbReference type="Pfam" id="PF21648">
    <property type="entry name" value="M1E1E6-like"/>
    <property type="match status" value="1"/>
</dbReference>
<evidence type="ECO:0000313" key="3">
    <source>
        <dbReference type="Proteomes" id="UP000295472"/>
    </source>
</evidence>
<evidence type="ECO:0000313" key="2">
    <source>
        <dbReference type="EMBL" id="TDX43628.1"/>
    </source>
</evidence>
<protein>
    <recommendedName>
        <fullName evidence="1">Integron cassette protein domain-containing protein</fullName>
    </recommendedName>
</protein>
<evidence type="ECO:0000259" key="1">
    <source>
        <dbReference type="Pfam" id="PF21648"/>
    </source>
</evidence>
<proteinExistence type="predicted"/>
<name>A0A4R8GH87_9FIRM</name>
<comment type="caution">
    <text evidence="2">The sequence shown here is derived from an EMBL/GenBank/DDBJ whole genome shotgun (WGS) entry which is preliminary data.</text>
</comment>
<accession>A0A4R8GH87</accession>
<sequence length="334" mass="40403">MIDSYLKEVKKFINQNNELFKSDNASNNYFDIPVNDDVKDYFKINNERLRNLKIKLFHFREKNEVDTFTLKELNKKLYFKISDIIFYADKFFDKNEDEFTIQPELLDELNDYENKQDHLPDNIDGMEEEFKSHYRYLKKNLSNLGRVNDWQERIEKMNNLATKLHWKYMPIYEEYMLENRGIIPEENIEEYYDHYHSLEDLYREIVGEGLDWKSTEGDCNIDKELTFEVFTTRWGHEDRYRMKRTIYGWYVKHISINGYSQKNGIGALFSNFRQDGVFYPEDGVKHALETLWNDADNSEMSADELQKRLQEIAYWVSEVEKATKSTQPSWVNYY</sequence>
<dbReference type="EMBL" id="SOEF01000015">
    <property type="protein sequence ID" value="TDX43628.1"/>
    <property type="molecule type" value="Genomic_DNA"/>
</dbReference>